<feature type="chain" id="PRO_5022095070" evidence="1">
    <location>
        <begin position="23"/>
        <end position="462"/>
    </location>
</feature>
<evidence type="ECO:0000256" key="1">
    <source>
        <dbReference type="SAM" id="SignalP"/>
    </source>
</evidence>
<dbReference type="Gene3D" id="1.25.40.10">
    <property type="entry name" value="Tetratricopeptide repeat domain"/>
    <property type="match status" value="1"/>
</dbReference>
<dbReference type="Pfam" id="PF08238">
    <property type="entry name" value="Sel1"/>
    <property type="match status" value="2"/>
</dbReference>
<feature type="signal peptide" evidence="1">
    <location>
        <begin position="1"/>
        <end position="22"/>
    </location>
</feature>
<dbReference type="SUPFAM" id="SSF81901">
    <property type="entry name" value="HCP-like"/>
    <property type="match status" value="1"/>
</dbReference>
<gene>
    <name evidence="2" type="ORF">FOF46_28400</name>
</gene>
<protein>
    <submittedName>
        <fullName evidence="2">Sel1 repeat family protein</fullName>
    </submittedName>
</protein>
<dbReference type="Proteomes" id="UP000318833">
    <property type="component" value="Unassembled WGS sequence"/>
</dbReference>
<reference evidence="2 3" key="1">
    <citation type="submission" date="2019-07" db="EMBL/GenBank/DDBJ databases">
        <title>The draft genome sequence of Aquimarina algiphila M91.</title>
        <authorList>
            <person name="Meng X."/>
        </authorList>
    </citation>
    <scope>NUCLEOTIDE SEQUENCE [LARGE SCALE GENOMIC DNA]</scope>
    <source>
        <strain evidence="2 3">M91</strain>
    </source>
</reference>
<dbReference type="GO" id="GO:0036503">
    <property type="term" value="P:ERAD pathway"/>
    <property type="evidence" value="ECO:0007669"/>
    <property type="project" value="TreeGrafter"/>
</dbReference>
<dbReference type="InterPro" id="IPR050767">
    <property type="entry name" value="Sel1_AlgK"/>
</dbReference>
<dbReference type="RefSeq" id="WP_143918843.1">
    <property type="nucleotide sequence ID" value="NZ_CANMIK010000093.1"/>
</dbReference>
<evidence type="ECO:0000313" key="3">
    <source>
        <dbReference type="Proteomes" id="UP000318833"/>
    </source>
</evidence>
<dbReference type="InterPro" id="IPR011990">
    <property type="entry name" value="TPR-like_helical_dom_sf"/>
</dbReference>
<dbReference type="EMBL" id="VLNR01000097">
    <property type="protein sequence ID" value="TSE03828.1"/>
    <property type="molecule type" value="Genomic_DNA"/>
</dbReference>
<sequence length="462" mass="51590">MNKSLVWGLLCLILTLSQTSFAQDCAERVAVAKDYLEIAESLSPEFREKLRQSILPCVNNGTPNAIYLAAVYSLLTNPTEDQKTVSFKIIKQYAENGNVSAYKRLAVLYKKGIGTDVNLDESQKWFELSSNEGDSFAKYALGYFQMKGIAGEQQDYQAARNSFQSSTYPMANHWSAVMDYFGYGTTANPTKALSILDANDIKNSEILAAFLRAEQGAPEPTISPQELNLINSFDDVIETITFDDINKRFEAKIVEFDWEKEKVKRVENVKFSFNASGSGLAYDIEIAGTVLQGNATYGAENIMTLEGVTFPIKRLYKDSDKDKVTYTVKDIKFDLIPIGDITYVVGKINADIIDFKESSPPLYVILKPVPEPEPEPTVAEIKSISPNPTSSSFTVHYFKPEQANSYLILRQNGPELARTPTNTKKGNFQVTFDELLFYPSGIYYVQLFVNGVGVDSKQVVKQ</sequence>
<dbReference type="OrthoDB" id="1165050at2"/>
<keyword evidence="3" id="KW-1185">Reference proteome</keyword>
<dbReference type="PANTHER" id="PTHR11102">
    <property type="entry name" value="SEL-1-LIKE PROTEIN"/>
    <property type="match status" value="1"/>
</dbReference>
<evidence type="ECO:0000313" key="2">
    <source>
        <dbReference type="EMBL" id="TSE03828.1"/>
    </source>
</evidence>
<proteinExistence type="predicted"/>
<dbReference type="PANTHER" id="PTHR11102:SF147">
    <property type="entry name" value="SEL1L ADAPTOR SUBUNIT OF ERAD E3 UBIQUITIN LIGASE"/>
    <property type="match status" value="1"/>
</dbReference>
<organism evidence="2 3">
    <name type="scientific">Aquimarina algiphila</name>
    <dbReference type="NCBI Taxonomy" id="2047982"/>
    <lineage>
        <taxon>Bacteria</taxon>
        <taxon>Pseudomonadati</taxon>
        <taxon>Bacteroidota</taxon>
        <taxon>Flavobacteriia</taxon>
        <taxon>Flavobacteriales</taxon>
        <taxon>Flavobacteriaceae</taxon>
        <taxon>Aquimarina</taxon>
    </lineage>
</organism>
<name>A0A554VBD9_9FLAO</name>
<dbReference type="SMART" id="SM00671">
    <property type="entry name" value="SEL1"/>
    <property type="match status" value="2"/>
</dbReference>
<dbReference type="InterPro" id="IPR006597">
    <property type="entry name" value="Sel1-like"/>
</dbReference>
<keyword evidence="1" id="KW-0732">Signal</keyword>
<comment type="caution">
    <text evidence="2">The sequence shown here is derived from an EMBL/GenBank/DDBJ whole genome shotgun (WGS) entry which is preliminary data.</text>
</comment>
<dbReference type="AlphaFoldDB" id="A0A554VBD9"/>
<accession>A0A554VBD9</accession>